<organism evidence="3 4">
    <name type="scientific">Niveibacterium microcysteis</name>
    <dbReference type="NCBI Taxonomy" id="2811415"/>
    <lineage>
        <taxon>Bacteria</taxon>
        <taxon>Pseudomonadati</taxon>
        <taxon>Pseudomonadota</taxon>
        <taxon>Betaproteobacteria</taxon>
        <taxon>Rhodocyclales</taxon>
        <taxon>Rhodocyclaceae</taxon>
        <taxon>Niveibacterium</taxon>
    </lineage>
</organism>
<dbReference type="Proteomes" id="UP000663570">
    <property type="component" value="Chromosome"/>
</dbReference>
<dbReference type="PANTHER" id="PTHR12558">
    <property type="entry name" value="CELL DIVISION CYCLE 16,23,27"/>
    <property type="match status" value="1"/>
</dbReference>
<protein>
    <submittedName>
        <fullName evidence="3">Tetratricopeptide repeat protein</fullName>
    </submittedName>
</protein>
<reference evidence="3 4" key="1">
    <citation type="submission" date="2021-02" db="EMBL/GenBank/DDBJ databases">
        <title>Niveibacterium changnyeongensis HC41.</title>
        <authorList>
            <person name="Kang M."/>
        </authorList>
    </citation>
    <scope>NUCLEOTIDE SEQUENCE [LARGE SCALE GENOMIC DNA]</scope>
    <source>
        <strain evidence="3 4">HC41</strain>
    </source>
</reference>
<feature type="repeat" description="TPR" evidence="1">
    <location>
        <begin position="174"/>
        <end position="207"/>
    </location>
</feature>
<dbReference type="Pfam" id="PF13432">
    <property type="entry name" value="TPR_16"/>
    <property type="match status" value="3"/>
</dbReference>
<evidence type="ECO:0000256" key="2">
    <source>
        <dbReference type="SAM" id="SignalP"/>
    </source>
</evidence>
<accession>A0ABX7M7R5</accession>
<name>A0ABX7M7R5_9RHOO</name>
<dbReference type="SUPFAM" id="SSF48452">
    <property type="entry name" value="TPR-like"/>
    <property type="match status" value="1"/>
</dbReference>
<keyword evidence="1" id="KW-0802">TPR repeat</keyword>
<feature type="signal peptide" evidence="2">
    <location>
        <begin position="1"/>
        <end position="20"/>
    </location>
</feature>
<dbReference type="SMART" id="SM00028">
    <property type="entry name" value="TPR"/>
    <property type="match status" value="10"/>
</dbReference>
<gene>
    <name evidence="3" type="ORF">JY500_03830</name>
</gene>
<sequence>MKLRHLAVLLATLTPLASLATPIHNFLDIQPRSAAKATTPLDKGYDALNEGKYDQARQLFSEAAKAEPANPLPLLGLADIARLQHKDAEASDWVKKAYKVAPQSVDSLVAMARLSMATKQWKEAERFALEAAKAGPTAAAPQLDLGELYLNVLHKPDLAAEAFRKASELKPDHAGARFGLGMALLAKQNPADAARAMNEAVRLAPENPLSYYGLGQAEAARGDYRAAARAFDRAVALDPKFGSAMVAGADARQASGDMKGAIELIDKAATVDPNSAQVRFKQGMLHHAAGDAAGAYAGYLAAIKADPKFALAYNNAAALAASRKERLDDALAWGQKAVALSPNENTYLDTLAGVQLARGNRAEATKLLEKIAASEHPQADSLYQLGLLRQAAGLNKEAVQAYRRALQIDPAFAGARDANTRIAQLDTKR</sequence>
<dbReference type="PROSITE" id="PS50293">
    <property type="entry name" value="TPR_REGION"/>
    <property type="match status" value="1"/>
</dbReference>
<proteinExistence type="predicted"/>
<evidence type="ECO:0000313" key="3">
    <source>
        <dbReference type="EMBL" id="QSI77796.1"/>
    </source>
</evidence>
<feature type="repeat" description="TPR" evidence="1">
    <location>
        <begin position="37"/>
        <end position="70"/>
    </location>
</feature>
<dbReference type="InterPro" id="IPR019734">
    <property type="entry name" value="TPR_rpt"/>
</dbReference>
<dbReference type="RefSeq" id="WP_206255115.1">
    <property type="nucleotide sequence ID" value="NZ_CP071060.1"/>
</dbReference>
<dbReference type="PROSITE" id="PS50005">
    <property type="entry name" value="TPR"/>
    <property type="match status" value="4"/>
</dbReference>
<evidence type="ECO:0000256" key="1">
    <source>
        <dbReference type="PROSITE-ProRule" id="PRU00339"/>
    </source>
</evidence>
<keyword evidence="4" id="KW-1185">Reference proteome</keyword>
<evidence type="ECO:0000313" key="4">
    <source>
        <dbReference type="Proteomes" id="UP000663570"/>
    </source>
</evidence>
<dbReference type="InterPro" id="IPR011990">
    <property type="entry name" value="TPR-like_helical_dom_sf"/>
</dbReference>
<keyword evidence="2" id="KW-0732">Signal</keyword>
<dbReference type="Pfam" id="PF13181">
    <property type="entry name" value="TPR_8"/>
    <property type="match status" value="1"/>
</dbReference>
<dbReference type="EMBL" id="CP071060">
    <property type="protein sequence ID" value="QSI77796.1"/>
    <property type="molecule type" value="Genomic_DNA"/>
</dbReference>
<dbReference type="Gene3D" id="1.25.40.10">
    <property type="entry name" value="Tetratricopeptide repeat domain"/>
    <property type="match status" value="4"/>
</dbReference>
<dbReference type="PANTHER" id="PTHR12558:SF13">
    <property type="entry name" value="CELL DIVISION CYCLE PROTEIN 27 HOMOLOG"/>
    <property type="match status" value="1"/>
</dbReference>
<dbReference type="SUPFAM" id="SSF81901">
    <property type="entry name" value="HCP-like"/>
    <property type="match status" value="1"/>
</dbReference>
<feature type="repeat" description="TPR" evidence="1">
    <location>
        <begin position="379"/>
        <end position="412"/>
    </location>
</feature>
<feature type="chain" id="PRO_5046956028" evidence="2">
    <location>
        <begin position="21"/>
        <end position="429"/>
    </location>
</feature>
<feature type="repeat" description="TPR" evidence="1">
    <location>
        <begin position="208"/>
        <end position="241"/>
    </location>
</feature>